<reference evidence="3 4" key="1">
    <citation type="submission" date="2022-04" db="EMBL/GenBank/DDBJ databases">
        <title>Positive selection, recombination, and allopatry shape intraspecific diversity of widespread and dominant cyanobacteria.</title>
        <authorList>
            <person name="Wei J."/>
            <person name="Shu W."/>
            <person name="Hu C."/>
        </authorList>
    </citation>
    <scope>NUCLEOTIDE SEQUENCE [LARGE SCALE GENOMIC DNA]</scope>
    <source>
        <strain evidence="3 4">DQ-A4</strain>
    </source>
</reference>
<feature type="compositionally biased region" description="Polar residues" evidence="1">
    <location>
        <begin position="172"/>
        <end position="183"/>
    </location>
</feature>
<dbReference type="RefSeq" id="WP_190694779.1">
    <property type="nucleotide sequence ID" value="NZ_JAMPKX010000009.1"/>
</dbReference>
<dbReference type="PANTHER" id="PTHR43308:SF5">
    <property type="entry name" value="S-LAYER PROTEIN _ PEPTIDOGLYCAN ENDO-BETA-N-ACETYLGLUCOSAMINIDASE"/>
    <property type="match status" value="1"/>
</dbReference>
<dbReference type="InterPro" id="IPR051465">
    <property type="entry name" value="Cell_Envelope_Struct_Comp"/>
</dbReference>
<evidence type="ECO:0000259" key="2">
    <source>
        <dbReference type="PROSITE" id="PS51272"/>
    </source>
</evidence>
<evidence type="ECO:0000256" key="1">
    <source>
        <dbReference type="SAM" id="MobiDB-lite"/>
    </source>
</evidence>
<dbReference type="Proteomes" id="UP001482513">
    <property type="component" value="Unassembled WGS sequence"/>
</dbReference>
<sequence>MLQPTSAIASPEQTSGQAGYLPDTEGHWAQPFIQSLTAQNLLKGYPDGTFRPDQPVRRDEFAAILSQSFNQVQEDPIADGSVYNDVPDDHWAKDAIEEAHESGFMSGYPGGLFAPDRDISRTEALVSLSQNLNLEAPPNLNASGAATPAVNNSTASEQSATDQAATNNQAAKSTAANQSSRATQRPRRNTFLMPMALTTLMQPLVAPARARNVPPAANRPAQTPDSANTAAAPNSSAPANTAETPNRTDRAAGDNPEFEALPSEVVSNYYTDAQKIPVYAVDPIATATQAGLVVNYPDRQLLNPDRPATRAEIAAFIHQALVHQGRLAPLADNPAANYIVNPSQSGQ</sequence>
<organism evidence="3 4">
    <name type="scientific">Leptolyngbya subtilissima DQ-A4</name>
    <dbReference type="NCBI Taxonomy" id="2933933"/>
    <lineage>
        <taxon>Bacteria</taxon>
        <taxon>Bacillati</taxon>
        <taxon>Cyanobacteriota</taxon>
        <taxon>Cyanophyceae</taxon>
        <taxon>Leptolyngbyales</taxon>
        <taxon>Leptolyngbyaceae</taxon>
        <taxon>Leptolyngbya group</taxon>
        <taxon>Leptolyngbya</taxon>
    </lineage>
</organism>
<evidence type="ECO:0000313" key="4">
    <source>
        <dbReference type="Proteomes" id="UP001482513"/>
    </source>
</evidence>
<dbReference type="InterPro" id="IPR001119">
    <property type="entry name" value="SLH_dom"/>
</dbReference>
<dbReference type="PANTHER" id="PTHR43308">
    <property type="entry name" value="OUTER MEMBRANE PROTEIN ALPHA-RELATED"/>
    <property type="match status" value="1"/>
</dbReference>
<feature type="region of interest" description="Disordered" evidence="1">
    <location>
        <begin position="139"/>
        <end position="188"/>
    </location>
</feature>
<feature type="compositionally biased region" description="Polar residues" evidence="1">
    <location>
        <begin position="149"/>
        <end position="159"/>
    </location>
</feature>
<comment type="caution">
    <text evidence="3">The sequence shown here is derived from an EMBL/GenBank/DDBJ whole genome shotgun (WGS) entry which is preliminary data.</text>
</comment>
<feature type="domain" description="SLH" evidence="2">
    <location>
        <begin position="80"/>
        <end position="142"/>
    </location>
</feature>
<gene>
    <name evidence="3" type="ORF">NC992_19020</name>
</gene>
<feature type="compositionally biased region" description="Polar residues" evidence="1">
    <location>
        <begin position="1"/>
        <end position="17"/>
    </location>
</feature>
<dbReference type="PROSITE" id="PS51272">
    <property type="entry name" value="SLH"/>
    <property type="match status" value="3"/>
</dbReference>
<protein>
    <submittedName>
        <fullName evidence="3">S-layer homology domain-containing protein</fullName>
    </submittedName>
</protein>
<evidence type="ECO:0000313" key="3">
    <source>
        <dbReference type="EMBL" id="MEP0948982.1"/>
    </source>
</evidence>
<proteinExistence type="predicted"/>
<feature type="domain" description="SLH" evidence="2">
    <location>
        <begin position="16"/>
        <end position="79"/>
    </location>
</feature>
<feature type="region of interest" description="Disordered" evidence="1">
    <location>
        <begin position="214"/>
        <end position="256"/>
    </location>
</feature>
<accession>A0ABV0K872</accession>
<dbReference type="EMBL" id="JAMPKX010000009">
    <property type="protein sequence ID" value="MEP0948982.1"/>
    <property type="molecule type" value="Genomic_DNA"/>
</dbReference>
<feature type="compositionally biased region" description="Low complexity" evidence="1">
    <location>
        <begin position="214"/>
        <end position="242"/>
    </location>
</feature>
<feature type="domain" description="SLH" evidence="2">
    <location>
        <begin position="267"/>
        <end position="331"/>
    </location>
</feature>
<name>A0ABV0K872_9CYAN</name>
<dbReference type="Pfam" id="PF00395">
    <property type="entry name" value="SLH"/>
    <property type="match status" value="3"/>
</dbReference>
<feature type="compositionally biased region" description="Low complexity" evidence="1">
    <location>
        <begin position="160"/>
        <end position="171"/>
    </location>
</feature>
<keyword evidence="4" id="KW-1185">Reference proteome</keyword>
<feature type="region of interest" description="Disordered" evidence="1">
    <location>
        <begin position="1"/>
        <end position="23"/>
    </location>
</feature>